<dbReference type="EMBL" id="JAQQWI010000007">
    <property type="protein sequence ID" value="KAK8026515.1"/>
    <property type="molecule type" value="Genomic_DNA"/>
</dbReference>
<gene>
    <name evidence="2" type="ORF">PG991_003571</name>
</gene>
<name>A0ABR1S3U3_9PEZI</name>
<comment type="caution">
    <text evidence="2">The sequence shown here is derived from an EMBL/GenBank/DDBJ whole genome shotgun (WGS) entry which is preliminary data.</text>
</comment>
<sequence length="94" mass="9875">MAWPNLAWTGAAVSQVWIGPLAHSPLEQLSASGSRPGVRGQYPRGPAKLAAARSSSVSRPHGIPSRYPGAGSRPNFCSGAGLASHSYHVRERET</sequence>
<evidence type="ECO:0000313" key="3">
    <source>
        <dbReference type="Proteomes" id="UP001396898"/>
    </source>
</evidence>
<proteinExistence type="predicted"/>
<reference evidence="2 3" key="1">
    <citation type="submission" date="2023-01" db="EMBL/GenBank/DDBJ databases">
        <title>Analysis of 21 Apiospora genomes using comparative genomics revels a genus with tremendous synthesis potential of carbohydrate active enzymes and secondary metabolites.</title>
        <authorList>
            <person name="Sorensen T."/>
        </authorList>
    </citation>
    <scope>NUCLEOTIDE SEQUENCE [LARGE SCALE GENOMIC DNA]</scope>
    <source>
        <strain evidence="2 3">CBS 20057</strain>
    </source>
</reference>
<feature type="region of interest" description="Disordered" evidence="1">
    <location>
        <begin position="28"/>
        <end position="94"/>
    </location>
</feature>
<evidence type="ECO:0000313" key="2">
    <source>
        <dbReference type="EMBL" id="KAK8026515.1"/>
    </source>
</evidence>
<organism evidence="2 3">
    <name type="scientific">Apiospora marii</name>
    <dbReference type="NCBI Taxonomy" id="335849"/>
    <lineage>
        <taxon>Eukaryota</taxon>
        <taxon>Fungi</taxon>
        <taxon>Dikarya</taxon>
        <taxon>Ascomycota</taxon>
        <taxon>Pezizomycotina</taxon>
        <taxon>Sordariomycetes</taxon>
        <taxon>Xylariomycetidae</taxon>
        <taxon>Amphisphaeriales</taxon>
        <taxon>Apiosporaceae</taxon>
        <taxon>Apiospora</taxon>
    </lineage>
</organism>
<dbReference type="Proteomes" id="UP001396898">
    <property type="component" value="Unassembled WGS sequence"/>
</dbReference>
<keyword evidence="3" id="KW-1185">Reference proteome</keyword>
<accession>A0ABR1S3U3</accession>
<evidence type="ECO:0000256" key="1">
    <source>
        <dbReference type="SAM" id="MobiDB-lite"/>
    </source>
</evidence>
<protein>
    <submittedName>
        <fullName evidence="2">Uncharacterized protein</fullName>
    </submittedName>
</protein>